<dbReference type="EMBL" id="OW240917">
    <property type="protein sequence ID" value="CAH2301900.1"/>
    <property type="molecule type" value="Genomic_DNA"/>
</dbReference>
<dbReference type="InterPro" id="IPR012461">
    <property type="entry name" value="SACK1"/>
</dbReference>
<feature type="non-terminal residue" evidence="6">
    <location>
        <position position="544"/>
    </location>
</feature>
<dbReference type="FunFam" id="3.30.870.10:FF:000004">
    <property type="entry name" value="protein FAM83H isoform X2"/>
    <property type="match status" value="1"/>
</dbReference>
<dbReference type="Pfam" id="PF07894">
    <property type="entry name" value="SACK1"/>
    <property type="match status" value="1"/>
</dbReference>
<evidence type="ECO:0000256" key="4">
    <source>
        <dbReference type="SAM" id="MobiDB-lite"/>
    </source>
</evidence>
<protein>
    <recommendedName>
        <fullName evidence="5">Scaffolding anchor of CK1 domain-containing protein</fullName>
    </recommendedName>
</protein>
<dbReference type="Proteomes" id="UP001295444">
    <property type="component" value="Chromosome 06"/>
</dbReference>
<accession>A0AAD1WEP5</accession>
<dbReference type="PANTHER" id="PTHR16181:SF29">
    <property type="entry name" value="PROTEIN FAM83A-RELATED"/>
    <property type="match status" value="1"/>
</dbReference>
<evidence type="ECO:0000256" key="2">
    <source>
        <dbReference type="ARBA" id="ARBA00006937"/>
    </source>
</evidence>
<feature type="domain" description="Scaffolding anchor of CK1" evidence="5">
    <location>
        <begin position="26"/>
        <end position="312"/>
    </location>
</feature>
<dbReference type="PANTHER" id="PTHR16181">
    <property type="entry name" value="PROTEIN FAM83A-RELATED"/>
    <property type="match status" value="1"/>
</dbReference>
<feature type="compositionally biased region" description="Low complexity" evidence="4">
    <location>
        <begin position="354"/>
        <end position="366"/>
    </location>
</feature>
<evidence type="ECO:0000256" key="1">
    <source>
        <dbReference type="ARBA" id="ARBA00004496"/>
    </source>
</evidence>
<name>A0AAD1WEP5_PELCU</name>
<dbReference type="Gene3D" id="3.30.870.10">
    <property type="entry name" value="Endonuclease Chain A"/>
    <property type="match status" value="1"/>
</dbReference>
<dbReference type="AlphaFoldDB" id="A0AAD1WEP5"/>
<dbReference type="InterPro" id="IPR050944">
    <property type="entry name" value="FAM83"/>
</dbReference>
<dbReference type="GO" id="GO:0005737">
    <property type="term" value="C:cytoplasm"/>
    <property type="evidence" value="ECO:0007669"/>
    <property type="project" value="UniProtKB-SubCell"/>
</dbReference>
<evidence type="ECO:0000259" key="5">
    <source>
        <dbReference type="Pfam" id="PF07894"/>
    </source>
</evidence>
<sequence>MQTPEARRGVRTVGQLKTRVEELKNPWRQSSPFVLNYNESARLATDALLEQGENGYLRVLSEERELSFLSSLDIDFICGSVNANAPSNDFVLSDKDNDSANSSFGDNCLSELTSGTYFPIMSDIDVPALELGWPEIPLATRSKGTEVQVIFQRHRSNVIKDLVRSLINKAKSVIAIVMDMFTDVEILCDLIEAATKRRVPVYILLDEKNIIYFIEMYEKLGFNKIHISGLTLLENMKIRTVTGDTYCTKSGKKFSGQFLDKFLIVDCEHVISGSYSFSWLSSHIHRNMVTYFKGNIVEAFDREFRCLYADSLEADYFSSFDSEVPNKAFGNKITRNKWAVKKSTPIPPAVPEISVNSNSSSDSQSSIKTPPFFKNQAVTIIYDHKEKGSSSNIIKPNEQHTKPKVESINDYRRPTDPKTEKNNLLEMQKLLLSKSTPSLNDKDHTQTFSKLKSRFEDVQNRPLQMENKMSPKMKSDVTLNKVSNYGDSEDKTSALASDNTKDSNKNVKRMTLGHSKLELITQYNKIPNKIFSRFQADDKAPPLE</sequence>
<evidence type="ECO:0000256" key="3">
    <source>
        <dbReference type="ARBA" id="ARBA00022490"/>
    </source>
</evidence>
<gene>
    <name evidence="6" type="ORF">PECUL_23A015411</name>
</gene>
<proteinExistence type="inferred from homology"/>
<dbReference type="GO" id="GO:0019901">
    <property type="term" value="F:protein kinase binding"/>
    <property type="evidence" value="ECO:0007669"/>
    <property type="project" value="TreeGrafter"/>
</dbReference>
<dbReference type="GO" id="GO:0007165">
    <property type="term" value="P:signal transduction"/>
    <property type="evidence" value="ECO:0007669"/>
    <property type="project" value="TreeGrafter"/>
</dbReference>
<organism evidence="6 7">
    <name type="scientific">Pelobates cultripes</name>
    <name type="common">Western spadefoot toad</name>
    <dbReference type="NCBI Taxonomy" id="61616"/>
    <lineage>
        <taxon>Eukaryota</taxon>
        <taxon>Metazoa</taxon>
        <taxon>Chordata</taxon>
        <taxon>Craniata</taxon>
        <taxon>Vertebrata</taxon>
        <taxon>Euteleostomi</taxon>
        <taxon>Amphibia</taxon>
        <taxon>Batrachia</taxon>
        <taxon>Anura</taxon>
        <taxon>Pelobatoidea</taxon>
        <taxon>Pelobatidae</taxon>
        <taxon>Pelobates</taxon>
    </lineage>
</organism>
<comment type="subcellular location">
    <subcellularLocation>
        <location evidence="1">Cytoplasm</location>
    </subcellularLocation>
</comment>
<feature type="region of interest" description="Disordered" evidence="4">
    <location>
        <begin position="483"/>
        <end position="509"/>
    </location>
</feature>
<keyword evidence="3" id="KW-0963">Cytoplasm</keyword>
<evidence type="ECO:0000313" key="7">
    <source>
        <dbReference type="Proteomes" id="UP001295444"/>
    </source>
</evidence>
<reference evidence="6" key="1">
    <citation type="submission" date="2022-03" db="EMBL/GenBank/DDBJ databases">
        <authorList>
            <person name="Alioto T."/>
            <person name="Alioto T."/>
            <person name="Gomez Garrido J."/>
        </authorList>
    </citation>
    <scope>NUCLEOTIDE SEQUENCE</scope>
</reference>
<feature type="region of interest" description="Disordered" evidence="4">
    <location>
        <begin position="349"/>
        <end position="369"/>
    </location>
</feature>
<evidence type="ECO:0000313" key="6">
    <source>
        <dbReference type="EMBL" id="CAH2301900.1"/>
    </source>
</evidence>
<dbReference type="SUPFAM" id="SSF56024">
    <property type="entry name" value="Phospholipase D/nuclease"/>
    <property type="match status" value="1"/>
</dbReference>
<keyword evidence="7" id="KW-1185">Reference proteome</keyword>
<comment type="similarity">
    <text evidence="2">Belongs to the FAM83 family.</text>
</comment>